<keyword evidence="3" id="KW-1185">Reference proteome</keyword>
<accession>A0A2H9VNW1</accession>
<keyword evidence="1 2" id="KW-0812">Transmembrane</keyword>
<reference evidence="2 3" key="1">
    <citation type="submission" date="2017-11" db="EMBL/GenBank/DDBJ databases">
        <title>Genomic Encyclopedia of Archaeal and Bacterial Type Strains, Phase II (KMG-II): From Individual Species to Whole Genera.</title>
        <authorList>
            <person name="Goeker M."/>
        </authorList>
    </citation>
    <scope>NUCLEOTIDE SEQUENCE [LARGE SCALE GENOMIC DNA]</scope>
    <source>
        <strain evidence="2 3">DSM 28175</strain>
    </source>
</reference>
<protein>
    <submittedName>
        <fullName evidence="2">MtN3 and saliva related transmembrane protein</fullName>
    </submittedName>
</protein>
<dbReference type="Gene3D" id="1.20.1280.290">
    <property type="match status" value="1"/>
</dbReference>
<feature type="transmembrane region" description="Helical" evidence="1">
    <location>
        <begin position="37"/>
        <end position="56"/>
    </location>
</feature>
<keyword evidence="1" id="KW-0472">Membrane</keyword>
<feature type="transmembrane region" description="Helical" evidence="1">
    <location>
        <begin position="62"/>
        <end position="79"/>
    </location>
</feature>
<gene>
    <name evidence="2" type="ORF">CLV57_3182</name>
</gene>
<proteinExistence type="predicted"/>
<dbReference type="AlphaFoldDB" id="A0A2H9VNW1"/>
<dbReference type="GO" id="GO:0051119">
    <property type="term" value="F:sugar transmembrane transporter activity"/>
    <property type="evidence" value="ECO:0007669"/>
    <property type="project" value="InterPro"/>
</dbReference>
<dbReference type="Proteomes" id="UP000242687">
    <property type="component" value="Unassembled WGS sequence"/>
</dbReference>
<evidence type="ECO:0000313" key="2">
    <source>
        <dbReference type="EMBL" id="PJJ80038.1"/>
    </source>
</evidence>
<organism evidence="2 3">
    <name type="scientific">Mucilaginibacter auburnensis</name>
    <dbReference type="NCBI Taxonomy" id="1457233"/>
    <lineage>
        <taxon>Bacteria</taxon>
        <taxon>Pseudomonadati</taxon>
        <taxon>Bacteroidota</taxon>
        <taxon>Sphingobacteriia</taxon>
        <taxon>Sphingobacteriales</taxon>
        <taxon>Sphingobacteriaceae</taxon>
        <taxon>Mucilaginibacter</taxon>
    </lineage>
</organism>
<evidence type="ECO:0000256" key="1">
    <source>
        <dbReference type="SAM" id="Phobius"/>
    </source>
</evidence>
<sequence>MESTQILGLVAGVCTSAASLPQIITTIKTKKAADVSPFMFIVLLTGNSLWVWYGFIKSDFPIIATNIVSIILSGVMLYLKFKYHKKDE</sequence>
<name>A0A2H9VNW1_9SPHI</name>
<evidence type="ECO:0000313" key="3">
    <source>
        <dbReference type="Proteomes" id="UP000242687"/>
    </source>
</evidence>
<dbReference type="RefSeq" id="WP_100342337.1">
    <property type="nucleotide sequence ID" value="NZ_PGFJ01000002.1"/>
</dbReference>
<dbReference type="GO" id="GO:0016020">
    <property type="term" value="C:membrane"/>
    <property type="evidence" value="ECO:0007669"/>
    <property type="project" value="UniProtKB-SubCell"/>
</dbReference>
<feature type="transmembrane region" description="Helical" evidence="1">
    <location>
        <begin position="6"/>
        <end position="25"/>
    </location>
</feature>
<dbReference type="EMBL" id="PGFJ01000002">
    <property type="protein sequence ID" value="PJJ80038.1"/>
    <property type="molecule type" value="Genomic_DNA"/>
</dbReference>
<dbReference type="FunFam" id="1.20.1280.290:FF:000007">
    <property type="entry name" value="Bidirectional sugar transporter SWEET7"/>
    <property type="match status" value="1"/>
</dbReference>
<dbReference type="Pfam" id="PF03083">
    <property type="entry name" value="MtN3_slv"/>
    <property type="match status" value="1"/>
</dbReference>
<dbReference type="OrthoDB" id="122062at2"/>
<dbReference type="InterPro" id="IPR004316">
    <property type="entry name" value="SWEET_rpt"/>
</dbReference>
<comment type="caution">
    <text evidence="2">The sequence shown here is derived from an EMBL/GenBank/DDBJ whole genome shotgun (WGS) entry which is preliminary data.</text>
</comment>
<keyword evidence="1" id="KW-1133">Transmembrane helix</keyword>
<dbReference type="NCBIfam" id="NF037968">
    <property type="entry name" value="SemiSWEET_2"/>
    <property type="match status" value="1"/>
</dbReference>
<dbReference type="InterPro" id="IPR047662">
    <property type="entry name" value="SemiSWEET"/>
</dbReference>